<evidence type="ECO:0000256" key="1">
    <source>
        <dbReference type="ARBA" id="ARBA00004127"/>
    </source>
</evidence>
<keyword evidence="4 5" id="KW-0472">Membrane</keyword>
<comment type="caution">
    <text evidence="7">The sequence shown here is derived from an EMBL/GenBank/DDBJ whole genome shotgun (WGS) entry which is preliminary data.</text>
</comment>
<dbReference type="EMBL" id="AOGT01002318">
    <property type="protein sequence ID" value="EMG45810.1"/>
    <property type="molecule type" value="Genomic_DNA"/>
</dbReference>
<evidence type="ECO:0000256" key="5">
    <source>
        <dbReference type="SAM" id="Phobius"/>
    </source>
</evidence>
<keyword evidence="2 5" id="KW-0812">Transmembrane</keyword>
<evidence type="ECO:0000259" key="6">
    <source>
        <dbReference type="Pfam" id="PF10277"/>
    </source>
</evidence>
<organism evidence="7 8">
    <name type="scientific">Candida maltosa (strain Xu316)</name>
    <name type="common">Yeast</name>
    <dbReference type="NCBI Taxonomy" id="1245528"/>
    <lineage>
        <taxon>Eukaryota</taxon>
        <taxon>Fungi</taxon>
        <taxon>Dikarya</taxon>
        <taxon>Ascomycota</taxon>
        <taxon>Saccharomycotina</taxon>
        <taxon>Pichiomycetes</taxon>
        <taxon>Debaryomycetaceae</taxon>
        <taxon>Candida/Lodderomyces clade</taxon>
        <taxon>Candida</taxon>
    </lineage>
</organism>
<dbReference type="PANTHER" id="PTHR21324:SF2">
    <property type="entry name" value="EG:22E5.9 PROTEIN"/>
    <property type="match status" value="1"/>
</dbReference>
<reference evidence="7 8" key="1">
    <citation type="submission" date="2013-02" db="EMBL/GenBank/DDBJ databases">
        <title>Genome sequence of Candida maltosa Xu316, a potential industrial strain for xylitol and ethanol production.</title>
        <authorList>
            <person name="Yu J."/>
            <person name="Wang Q."/>
            <person name="Geng X."/>
            <person name="Bao W."/>
            <person name="He P."/>
            <person name="Cai J."/>
        </authorList>
    </citation>
    <scope>NUCLEOTIDE SEQUENCE [LARGE SCALE GENOMIC DNA]</scope>
    <source>
        <strain evidence="8">Xu316</strain>
    </source>
</reference>
<dbReference type="HOGENOM" id="CLU_050573_1_1_1"/>
<feature type="transmembrane region" description="Helical" evidence="5">
    <location>
        <begin position="16"/>
        <end position="38"/>
    </location>
</feature>
<evidence type="ECO:0000313" key="7">
    <source>
        <dbReference type="EMBL" id="EMG45810.1"/>
    </source>
</evidence>
<feature type="transmembrane region" description="Helical" evidence="5">
    <location>
        <begin position="143"/>
        <end position="168"/>
    </location>
</feature>
<sequence>MSTNSKPVIRFQIIHYYVIPLIGLIVWWGMLAAMLLVWNAQGRPSCWFRHRIHQGPVYISDIGATNLQPLFISCTGFQNIFFVGTLVMGWYLRKYTNKIQPYISKHQPRLALASIACAIIGQLGILFVAVFNTRRYHQVHITMVGIFIAFSCLACFCDFAISFIFGIYPEKLDPVHDQVIFGNYKTSNLYFVSFVLKLIWLLAAIAFAICFGSYMAEVEEAKSAVFEWLISFWYGLLLVLWSMDLIPSAIRKYRCRNPHLYPRYESDESQQEKGFPNYWMDNSMSDGFYDEDPTYIASFLTLPYRQPYKL</sequence>
<evidence type="ECO:0000313" key="8">
    <source>
        <dbReference type="Proteomes" id="UP000011777"/>
    </source>
</evidence>
<dbReference type="eggNOG" id="ENOG502RZQS">
    <property type="taxonomic scope" value="Eukaryota"/>
</dbReference>
<evidence type="ECO:0000256" key="2">
    <source>
        <dbReference type="ARBA" id="ARBA00022692"/>
    </source>
</evidence>
<name>M3JSM5_CANMX</name>
<dbReference type="PANTHER" id="PTHR21324">
    <property type="entry name" value="FASTING-INDUCIBLE INTEGRAL MEMBRANE PROTEIN TM6P1-RELATED"/>
    <property type="match status" value="1"/>
</dbReference>
<feature type="transmembrane region" description="Helical" evidence="5">
    <location>
        <begin position="70"/>
        <end position="92"/>
    </location>
</feature>
<evidence type="ECO:0000256" key="4">
    <source>
        <dbReference type="ARBA" id="ARBA00023136"/>
    </source>
</evidence>
<accession>M3JSM5</accession>
<protein>
    <recommendedName>
        <fullName evidence="6">CWH43-like N-terminal domain-containing protein</fullName>
    </recommendedName>
</protein>
<feature type="transmembrane region" description="Helical" evidence="5">
    <location>
        <begin position="112"/>
        <end position="131"/>
    </location>
</feature>
<dbReference type="AlphaFoldDB" id="M3JSM5"/>
<dbReference type="OMA" id="IYTFYVW"/>
<dbReference type="OrthoDB" id="10032492at2759"/>
<dbReference type="STRING" id="1245528.M3JSM5"/>
<proteinExistence type="predicted"/>
<keyword evidence="3 5" id="KW-1133">Transmembrane helix</keyword>
<gene>
    <name evidence="7" type="ORF">G210_3976</name>
</gene>
<feature type="transmembrane region" description="Helical" evidence="5">
    <location>
        <begin position="228"/>
        <end position="246"/>
    </location>
</feature>
<dbReference type="Proteomes" id="UP000011777">
    <property type="component" value="Unassembled WGS sequence"/>
</dbReference>
<comment type="subcellular location">
    <subcellularLocation>
        <location evidence="1">Endomembrane system</location>
        <topology evidence="1">Multi-pass membrane protein</topology>
    </subcellularLocation>
</comment>
<dbReference type="InterPro" id="IPR050911">
    <property type="entry name" value="DRAM/TMEM150_Autophagy_Mod"/>
</dbReference>
<evidence type="ECO:0000256" key="3">
    <source>
        <dbReference type="ARBA" id="ARBA00022989"/>
    </source>
</evidence>
<feature type="domain" description="CWH43-like N-terminal" evidence="6">
    <location>
        <begin position="16"/>
        <end position="247"/>
    </location>
</feature>
<dbReference type="InterPro" id="IPR019402">
    <property type="entry name" value="CWH43_N"/>
</dbReference>
<dbReference type="Pfam" id="PF10277">
    <property type="entry name" value="Frag1"/>
    <property type="match status" value="1"/>
</dbReference>
<dbReference type="GO" id="GO:0012505">
    <property type="term" value="C:endomembrane system"/>
    <property type="evidence" value="ECO:0007669"/>
    <property type="project" value="UniProtKB-SubCell"/>
</dbReference>
<feature type="transmembrane region" description="Helical" evidence="5">
    <location>
        <begin position="189"/>
        <end position="216"/>
    </location>
</feature>
<dbReference type="GO" id="GO:0005886">
    <property type="term" value="C:plasma membrane"/>
    <property type="evidence" value="ECO:0007669"/>
    <property type="project" value="TreeGrafter"/>
</dbReference>
<keyword evidence="8" id="KW-1185">Reference proteome</keyword>